<evidence type="ECO:0000313" key="1">
    <source>
        <dbReference type="EMBL" id="RXI52652.1"/>
    </source>
</evidence>
<dbReference type="EMBL" id="QMAU01000049">
    <property type="protein sequence ID" value="RXI52652.1"/>
    <property type="molecule type" value="Genomic_DNA"/>
</dbReference>
<gene>
    <name evidence="1" type="ORF">DP131_12090</name>
</gene>
<evidence type="ECO:0000313" key="2">
    <source>
        <dbReference type="Proteomes" id="UP000290273"/>
    </source>
</evidence>
<proteinExistence type="predicted"/>
<sequence>MFEQLTLFRDIPIGEKIEYISCGKKYKGVVQGYAYNGKYIECTTNQKGYSGVLLHIENKGRNWFTK</sequence>
<comment type="caution">
    <text evidence="1">The sequence shown here is derived from an EMBL/GenBank/DDBJ whole genome shotgun (WGS) entry which is preliminary data.</text>
</comment>
<dbReference type="Proteomes" id="UP000290273">
    <property type="component" value="Unassembled WGS sequence"/>
</dbReference>
<protein>
    <submittedName>
        <fullName evidence="1">Uncharacterized protein</fullName>
    </submittedName>
</protein>
<name>A0ABY0ELT8_CLOTA</name>
<organism evidence="1 2">
    <name type="scientific">Clostridium tetani</name>
    <dbReference type="NCBI Taxonomy" id="1513"/>
    <lineage>
        <taxon>Bacteria</taxon>
        <taxon>Bacillati</taxon>
        <taxon>Bacillota</taxon>
        <taxon>Clostridia</taxon>
        <taxon>Eubacteriales</taxon>
        <taxon>Clostridiaceae</taxon>
        <taxon>Clostridium</taxon>
    </lineage>
</organism>
<reference evidence="1 2" key="1">
    <citation type="submission" date="2018-06" db="EMBL/GenBank/DDBJ databases">
        <title>Genome conservation of Clostridium tetani.</title>
        <authorList>
            <person name="Bruggemann H."/>
            <person name="Popoff M.R."/>
        </authorList>
    </citation>
    <scope>NUCLEOTIDE SEQUENCE [LARGE SCALE GENOMIC DNA]</scope>
    <source>
        <strain evidence="1 2">63.05</strain>
    </source>
</reference>
<accession>A0ABY0ELT8</accession>
<dbReference type="RefSeq" id="WP_039260930.1">
    <property type="nucleotide sequence ID" value="NZ_AP026804.1"/>
</dbReference>